<dbReference type="OrthoDB" id="7464126at2759"/>
<evidence type="ECO:0000256" key="1">
    <source>
        <dbReference type="SAM" id="MobiDB-lite"/>
    </source>
</evidence>
<feature type="region of interest" description="Disordered" evidence="1">
    <location>
        <begin position="248"/>
        <end position="308"/>
    </location>
</feature>
<dbReference type="AlphaFoldDB" id="A0A9P9DBA0"/>
<gene>
    <name evidence="2" type="ORF">B0J11DRAFT_115125</name>
</gene>
<feature type="compositionally biased region" description="Polar residues" evidence="1">
    <location>
        <begin position="248"/>
        <end position="285"/>
    </location>
</feature>
<protein>
    <submittedName>
        <fullName evidence="2">Uncharacterized protein</fullName>
    </submittedName>
</protein>
<organism evidence="2 3">
    <name type="scientific">Dendryphion nanum</name>
    <dbReference type="NCBI Taxonomy" id="256645"/>
    <lineage>
        <taxon>Eukaryota</taxon>
        <taxon>Fungi</taxon>
        <taxon>Dikarya</taxon>
        <taxon>Ascomycota</taxon>
        <taxon>Pezizomycotina</taxon>
        <taxon>Dothideomycetes</taxon>
        <taxon>Pleosporomycetidae</taxon>
        <taxon>Pleosporales</taxon>
        <taxon>Torulaceae</taxon>
        <taxon>Dendryphion</taxon>
    </lineage>
</organism>
<reference evidence="2" key="1">
    <citation type="journal article" date="2021" name="Nat. Commun.">
        <title>Genetic determinants of endophytism in the Arabidopsis root mycobiome.</title>
        <authorList>
            <person name="Mesny F."/>
            <person name="Miyauchi S."/>
            <person name="Thiergart T."/>
            <person name="Pickel B."/>
            <person name="Atanasova L."/>
            <person name="Karlsson M."/>
            <person name="Huettel B."/>
            <person name="Barry K.W."/>
            <person name="Haridas S."/>
            <person name="Chen C."/>
            <person name="Bauer D."/>
            <person name="Andreopoulos W."/>
            <person name="Pangilinan J."/>
            <person name="LaButti K."/>
            <person name="Riley R."/>
            <person name="Lipzen A."/>
            <person name="Clum A."/>
            <person name="Drula E."/>
            <person name="Henrissat B."/>
            <person name="Kohler A."/>
            <person name="Grigoriev I.V."/>
            <person name="Martin F.M."/>
            <person name="Hacquard S."/>
        </authorList>
    </citation>
    <scope>NUCLEOTIDE SEQUENCE</scope>
    <source>
        <strain evidence="2">MPI-CAGE-CH-0243</strain>
    </source>
</reference>
<proteinExistence type="predicted"/>
<sequence length="748" mass="83398">MAFGVSVGDCLKLCEVAMRVYKNCRDCPGEYKALTSEARNLTNILTDISDKLDMIPNNKKPQLQDAYDTCVDVLQELDKILLHYNSLDTRSKRAWDRLKWDSEKSRTLREKLTSSVVLLSNFYTSLVVDSQVLILEALNRLELDYRGGHREESIASIEKIASGSSQEEVEEEDEAAWTQIIRDLEDAGISQQDAVDYRDFIVDWFVRAVNQGRLLEQPSSERQIESLSPFDDLNESFNNALAGTVPSQESALLGPSSSETPNLGFTSVSSDTRSGSLTYEDSTSELPVPGISRPPTYTETPIPLSNESRPAAETNHLFVDPQPPARSTTVSSLPAYDQIDTWADSDLESKAQQIVNAWDRRDFVMAGKHLEDQLVAVERGETSVVNNNRVQPDRRVLRHLMGVCASYSGDFVKAKALFESVFNGMYLSGSNVDDGDIAAARWIGDCCLHLDESPENTTLAWAVALVGLTARYGSSNSVARRVASELKSLDSRLQGLQLLEQSLRRNHDCSTIFRGAHATEKMTLIMSVKTLKGVMAVPPADQSQPASVDLTTAALKSLRPHTDWRVAKGFLVQPLVSQSAWPLQWDTTFDPVDAINLRWQMHSSAFMGGGAFQYSSIPSISLVSAKDFLNFVTKRDIRWLADTVRNGLAEMGIQFKEQSSTMMCRVSQKRDGFVFHEGIAIKFKKVQFRSMHGVRVTDVQFSTRGIPSTGFLLLDRQKSADEFREVLRGILQTAENEAKIKEMQSKRS</sequence>
<comment type="caution">
    <text evidence="2">The sequence shown here is derived from an EMBL/GenBank/DDBJ whole genome shotgun (WGS) entry which is preliminary data.</text>
</comment>
<dbReference type="EMBL" id="JAGMWT010000015">
    <property type="protein sequence ID" value="KAH7116004.1"/>
    <property type="molecule type" value="Genomic_DNA"/>
</dbReference>
<accession>A0A9P9DBA0</accession>
<keyword evidence="3" id="KW-1185">Reference proteome</keyword>
<name>A0A9P9DBA0_9PLEO</name>
<dbReference type="Proteomes" id="UP000700596">
    <property type="component" value="Unassembled WGS sequence"/>
</dbReference>
<feature type="compositionally biased region" description="Polar residues" evidence="1">
    <location>
        <begin position="295"/>
        <end position="308"/>
    </location>
</feature>
<evidence type="ECO:0000313" key="2">
    <source>
        <dbReference type="EMBL" id="KAH7116004.1"/>
    </source>
</evidence>
<evidence type="ECO:0000313" key="3">
    <source>
        <dbReference type="Proteomes" id="UP000700596"/>
    </source>
</evidence>